<reference evidence="2" key="1">
    <citation type="submission" date="2012-11" db="EMBL/GenBank/DDBJ databases">
        <authorList>
            <person name="Lucero-Rivera Y.E."/>
            <person name="Tovar-Ramirez D."/>
        </authorList>
    </citation>
    <scope>NUCLEOTIDE SEQUENCE [LARGE SCALE GENOMIC DNA]</scope>
    <source>
        <strain evidence="2">Araruama</strain>
    </source>
</reference>
<proteinExistence type="predicted"/>
<feature type="non-terminal residue" evidence="1">
    <location>
        <position position="1"/>
    </location>
</feature>
<gene>
    <name evidence="1" type="ORF">OMM_10232</name>
</gene>
<dbReference type="EMBL" id="ATBP01000851">
    <property type="protein sequence ID" value="ETR68723.1"/>
    <property type="molecule type" value="Genomic_DNA"/>
</dbReference>
<organism evidence="1 2">
    <name type="scientific">Candidatus Magnetoglobus multicellularis str. Araruama</name>
    <dbReference type="NCBI Taxonomy" id="890399"/>
    <lineage>
        <taxon>Bacteria</taxon>
        <taxon>Pseudomonadati</taxon>
        <taxon>Thermodesulfobacteriota</taxon>
        <taxon>Desulfobacteria</taxon>
        <taxon>Desulfobacterales</taxon>
        <taxon>Desulfobacteraceae</taxon>
        <taxon>Candidatus Magnetoglobus</taxon>
    </lineage>
</organism>
<sequence length="83" mass="9427">KAQKADFYPSYPSIEIFQTDGASPKQLTQSLTSGCYRQLIQNKDKVFVFRPIKSAPQAEISTLVIPISQVHAMRLLPMRKRCD</sequence>
<accession>A0A1V1P1P5</accession>
<protein>
    <submittedName>
        <fullName evidence="1">Uncharacterized protein</fullName>
    </submittedName>
</protein>
<evidence type="ECO:0000313" key="2">
    <source>
        <dbReference type="Proteomes" id="UP000189670"/>
    </source>
</evidence>
<evidence type="ECO:0000313" key="1">
    <source>
        <dbReference type="EMBL" id="ETR68723.1"/>
    </source>
</evidence>
<comment type="caution">
    <text evidence="1">The sequence shown here is derived from an EMBL/GenBank/DDBJ whole genome shotgun (WGS) entry which is preliminary data.</text>
</comment>
<name>A0A1V1P1P5_9BACT</name>
<dbReference type="AlphaFoldDB" id="A0A1V1P1P5"/>
<dbReference type="Proteomes" id="UP000189670">
    <property type="component" value="Unassembled WGS sequence"/>
</dbReference>